<name>A0A371I6K3_MUCPR</name>
<dbReference type="STRING" id="157652.A0A371I6K3"/>
<dbReference type="GO" id="GO:0005886">
    <property type="term" value="C:plasma membrane"/>
    <property type="evidence" value="ECO:0007669"/>
    <property type="project" value="UniProtKB-SubCell"/>
</dbReference>
<gene>
    <name evidence="5" type="primary">MED18</name>
    <name evidence="5" type="ORF">CR513_04764</name>
</gene>
<feature type="non-terminal residue" evidence="5">
    <location>
        <position position="1"/>
    </location>
</feature>
<evidence type="ECO:0000256" key="3">
    <source>
        <dbReference type="SAM" id="Phobius"/>
    </source>
</evidence>
<dbReference type="PANTHER" id="PTHR24177">
    <property type="entry name" value="CASKIN"/>
    <property type="match status" value="1"/>
</dbReference>
<dbReference type="SUPFAM" id="SSF48403">
    <property type="entry name" value="Ankyrin repeat"/>
    <property type="match status" value="1"/>
</dbReference>
<comment type="caution">
    <text evidence="5">The sequence shown here is derived from an EMBL/GenBank/DDBJ whole genome shotgun (WGS) entry which is preliminary data.</text>
</comment>
<dbReference type="InterPro" id="IPR036770">
    <property type="entry name" value="Ankyrin_rpt-contain_sf"/>
</dbReference>
<evidence type="ECO:0000259" key="4">
    <source>
        <dbReference type="Pfam" id="PF13962"/>
    </source>
</evidence>
<feature type="domain" description="PGG" evidence="4">
    <location>
        <begin position="419"/>
        <end position="530"/>
    </location>
</feature>
<reference evidence="5" key="1">
    <citation type="submission" date="2018-05" db="EMBL/GenBank/DDBJ databases">
        <title>Draft genome of Mucuna pruriens seed.</title>
        <authorList>
            <person name="Nnadi N.E."/>
            <person name="Vos R."/>
            <person name="Hasami M.H."/>
            <person name="Devisetty U.K."/>
            <person name="Aguiy J.C."/>
        </authorList>
    </citation>
    <scope>NUCLEOTIDE SEQUENCE [LARGE SCALE GENOMIC DNA]</scope>
    <source>
        <strain evidence="5">JCA_2017</strain>
    </source>
</reference>
<dbReference type="PROSITE" id="PS50088">
    <property type="entry name" value="ANK_REPEAT"/>
    <property type="match status" value="1"/>
</dbReference>
<feature type="transmembrane region" description="Helical" evidence="3">
    <location>
        <begin position="506"/>
        <end position="532"/>
    </location>
</feature>
<proteinExistence type="predicted"/>
<dbReference type="InterPro" id="IPR002110">
    <property type="entry name" value="Ankyrin_rpt"/>
</dbReference>
<organism evidence="5 6">
    <name type="scientific">Mucuna pruriens</name>
    <name type="common">Velvet bean</name>
    <name type="synonym">Dolichos pruriens</name>
    <dbReference type="NCBI Taxonomy" id="157652"/>
    <lineage>
        <taxon>Eukaryota</taxon>
        <taxon>Viridiplantae</taxon>
        <taxon>Streptophyta</taxon>
        <taxon>Embryophyta</taxon>
        <taxon>Tracheophyta</taxon>
        <taxon>Spermatophyta</taxon>
        <taxon>Magnoliopsida</taxon>
        <taxon>eudicotyledons</taxon>
        <taxon>Gunneridae</taxon>
        <taxon>Pentapetalae</taxon>
        <taxon>rosids</taxon>
        <taxon>fabids</taxon>
        <taxon>Fabales</taxon>
        <taxon>Fabaceae</taxon>
        <taxon>Papilionoideae</taxon>
        <taxon>50 kb inversion clade</taxon>
        <taxon>NPAAA clade</taxon>
        <taxon>indigoferoid/millettioid clade</taxon>
        <taxon>Phaseoleae</taxon>
        <taxon>Mucuna</taxon>
    </lineage>
</organism>
<comment type="subcellular location">
    <subcellularLocation>
        <location evidence="1">Cell membrane</location>
        <topology evidence="1">Peripheral membrane protein</topology>
        <orientation evidence="1">Cytoplasmic side</orientation>
    </subcellularLocation>
</comment>
<keyword evidence="3" id="KW-1133">Transmembrane helix</keyword>
<dbReference type="PANTHER" id="PTHR24177:SF356">
    <property type="entry name" value="ANKYRIN REPEAT PLANT-LIKE PROTEIN"/>
    <property type="match status" value="1"/>
</dbReference>
<dbReference type="PROSITE" id="PS50297">
    <property type="entry name" value="ANK_REP_REGION"/>
    <property type="match status" value="1"/>
</dbReference>
<dbReference type="Gene3D" id="2.40.320.10">
    <property type="entry name" value="Hypothetical Protein Pfu-838710-001"/>
    <property type="match status" value="1"/>
</dbReference>
<dbReference type="OrthoDB" id="1921232at2759"/>
<feature type="transmembrane region" description="Helical" evidence="3">
    <location>
        <begin position="461"/>
        <end position="485"/>
    </location>
</feature>
<keyword evidence="6" id="KW-1185">Reference proteome</keyword>
<evidence type="ECO:0000256" key="2">
    <source>
        <dbReference type="PROSITE-ProRule" id="PRU00023"/>
    </source>
</evidence>
<evidence type="ECO:0000256" key="1">
    <source>
        <dbReference type="ARBA" id="ARBA00004413"/>
    </source>
</evidence>
<dbReference type="AlphaFoldDB" id="A0A371I6K3"/>
<dbReference type="SMART" id="SM00248">
    <property type="entry name" value="ANK"/>
    <property type="match status" value="4"/>
</dbReference>
<feature type="transmembrane region" description="Helical" evidence="3">
    <location>
        <begin position="538"/>
        <end position="562"/>
    </location>
</feature>
<sequence>MAMAVQNTTNPDQLQIVIHDVASNQFRSPSCDLVQNTRDYVNKCAPIYNLAIKGDWKEARNMLVADMRLARAAISQGWATLLHVAAEANQLHFVEELVKLLSEKDLELQDHKGNTAFCFAAAVGNVRIAEAMARRNTSLPTIRGGEGLTPLHMAALQGNTDMARYLYHDTVRIFDQGDWNLLFFLSINTDLALKMLQENPRLALARNENKETGLHVLARNPSAFTCQGTRYTNQLMLNSSRKNPTLALQLVRCLWDTLLSLDCTEIQMKKVISQPSQVIIIAAEVGNFEVLAELVRSYPDLIWEVDAKNRSIIHIAVLHRHAAIFNLIHEISSIRNFVATFEDADQNNLLHCAAKLAPPSQLNLVSGAAFQMMHELRWYEEVNKKMQPCFVEKRNSNGKTPRELFTEEHTELLTKAECWMKSMANSCMIVSTLIATEVFTAAFSIPRGTDDNNGNPNCNGVAFTIFAISDATALISSSISILIFLSMLTIARYGEDDFFKSLPLKLIYGLITLFISIASMMVAFSSAFFITYNHGLKWVPIMISVLALAPITLFTFLLFPLWSDIVYSAYFFRSIFRPSKHLRIADMECVVQGIIETQHVEALEILLQGLCGVQRERLRVHEICLKSGPHLGTVASEVRLLTVRHVGGAMRGAGAEQISVLVRTMVESKTSKNALRMFYTLGYKLDHELLRVGFSFNFHRGAQITVTVSSINKMLKLHATDEAVPVTPGIQMVEVTAPATAETYTEVASAVSSFCEYLAPLLHLSKPGISTGVVPTAAAAAASLMSDGGGTTL</sequence>
<keyword evidence="3" id="KW-0812">Transmembrane</keyword>
<keyword evidence="2" id="KW-0040">ANK repeat</keyword>
<dbReference type="Gene3D" id="1.25.40.20">
    <property type="entry name" value="Ankyrin repeat-containing domain"/>
    <property type="match status" value="2"/>
</dbReference>
<protein>
    <submittedName>
        <fullName evidence="5">Mediator of RNA polymerase II transcription subunit 18</fullName>
    </submittedName>
</protein>
<feature type="repeat" description="ANK" evidence="2">
    <location>
        <begin position="146"/>
        <end position="166"/>
    </location>
</feature>
<dbReference type="Pfam" id="PF13962">
    <property type="entry name" value="PGG"/>
    <property type="match status" value="1"/>
</dbReference>
<dbReference type="InterPro" id="IPR026961">
    <property type="entry name" value="PGG_dom"/>
</dbReference>
<accession>A0A371I6K3</accession>
<keyword evidence="3" id="KW-0472">Membrane</keyword>
<dbReference type="EMBL" id="QJKJ01000798">
    <property type="protein sequence ID" value="RDY10672.1"/>
    <property type="molecule type" value="Genomic_DNA"/>
</dbReference>
<evidence type="ECO:0000313" key="5">
    <source>
        <dbReference type="EMBL" id="RDY10672.1"/>
    </source>
</evidence>
<dbReference type="Pfam" id="PF12796">
    <property type="entry name" value="Ank_2"/>
    <property type="match status" value="1"/>
</dbReference>
<dbReference type="Proteomes" id="UP000257109">
    <property type="component" value="Unassembled WGS sequence"/>
</dbReference>
<evidence type="ECO:0000313" key="6">
    <source>
        <dbReference type="Proteomes" id="UP000257109"/>
    </source>
</evidence>
<dbReference type="FunFam" id="2.40.320.10:FF:000004">
    <property type="entry name" value="Mediator of RNA polymerase II transcription subunit 18"/>
    <property type="match status" value="1"/>
</dbReference>